<dbReference type="InterPro" id="IPR047501">
    <property type="entry name" value="DD_CATIP"/>
</dbReference>
<dbReference type="AlphaFoldDB" id="A0AAW1V6T4"/>
<organism evidence="3 4">
    <name type="scientific">Henosepilachna vigintioctopunctata</name>
    <dbReference type="NCBI Taxonomy" id="420089"/>
    <lineage>
        <taxon>Eukaryota</taxon>
        <taxon>Metazoa</taxon>
        <taxon>Ecdysozoa</taxon>
        <taxon>Arthropoda</taxon>
        <taxon>Hexapoda</taxon>
        <taxon>Insecta</taxon>
        <taxon>Pterygota</taxon>
        <taxon>Neoptera</taxon>
        <taxon>Endopterygota</taxon>
        <taxon>Coleoptera</taxon>
        <taxon>Polyphaga</taxon>
        <taxon>Cucujiformia</taxon>
        <taxon>Coccinelloidea</taxon>
        <taxon>Coccinellidae</taxon>
        <taxon>Epilachninae</taxon>
        <taxon>Epilachnini</taxon>
        <taxon>Henosepilachna</taxon>
    </lineage>
</organism>
<evidence type="ECO:0000259" key="2">
    <source>
        <dbReference type="Pfam" id="PF21772"/>
    </source>
</evidence>
<dbReference type="InterPro" id="IPR048777">
    <property type="entry name" value="CATIP_N"/>
</dbReference>
<gene>
    <name evidence="3" type="ORF">WA026_023477</name>
</gene>
<feature type="domain" description="Ciliogenesis-associated TTC17-interacting protein N-terminal" evidence="2">
    <location>
        <begin position="224"/>
        <end position="408"/>
    </location>
</feature>
<dbReference type="PANTHER" id="PTHR15505">
    <property type="entry name" value="RIIA DOMAIN-CONTAINING PROTEIN 1"/>
    <property type="match status" value="1"/>
</dbReference>
<dbReference type="CDD" id="cd22973">
    <property type="entry name" value="DD_CATIP"/>
    <property type="match status" value="1"/>
</dbReference>
<dbReference type="EMBL" id="JARQZJ010000115">
    <property type="protein sequence ID" value="KAK9887594.1"/>
    <property type="molecule type" value="Genomic_DNA"/>
</dbReference>
<dbReference type="PANTHER" id="PTHR15505:SF4">
    <property type="entry name" value="RIIA DOMAIN-CONTAINING PROTEIN 1"/>
    <property type="match status" value="1"/>
</dbReference>
<name>A0AAW1V6T4_9CUCU</name>
<dbReference type="SUPFAM" id="SSF47391">
    <property type="entry name" value="Dimerization-anchoring domain of cAMP-dependent PK regulatory subunit"/>
    <property type="match status" value="1"/>
</dbReference>
<proteinExistence type="predicted"/>
<keyword evidence="4" id="KW-1185">Reference proteome</keyword>
<feature type="region of interest" description="Disordered" evidence="1">
    <location>
        <begin position="1"/>
        <end position="22"/>
    </location>
</feature>
<evidence type="ECO:0000256" key="1">
    <source>
        <dbReference type="SAM" id="MobiDB-lite"/>
    </source>
</evidence>
<dbReference type="Pfam" id="PF21772">
    <property type="entry name" value="CATIP_N"/>
    <property type="match status" value="1"/>
</dbReference>
<accession>A0AAW1V6T4</accession>
<evidence type="ECO:0000313" key="3">
    <source>
        <dbReference type="EMBL" id="KAK9887594.1"/>
    </source>
</evidence>
<protein>
    <recommendedName>
        <fullName evidence="2">Ciliogenesis-associated TTC17-interacting protein N-terminal domain-containing protein</fullName>
    </recommendedName>
</protein>
<reference evidence="3 4" key="1">
    <citation type="submission" date="2023-03" db="EMBL/GenBank/DDBJ databases">
        <title>Genome insight into feeding habits of ladybird beetles.</title>
        <authorList>
            <person name="Li H.-S."/>
            <person name="Huang Y.-H."/>
            <person name="Pang H."/>
        </authorList>
    </citation>
    <scope>NUCLEOTIDE SEQUENCE [LARGE SCALE GENOMIC DNA]</scope>
    <source>
        <strain evidence="3">SYSU_2023b</strain>
        <tissue evidence="3">Whole body</tissue>
    </source>
</reference>
<dbReference type="Proteomes" id="UP001431783">
    <property type="component" value="Unassembled WGS sequence"/>
</dbReference>
<comment type="caution">
    <text evidence="3">The sequence shown here is derived from an EMBL/GenBank/DDBJ whole genome shotgun (WGS) entry which is preliminary data.</text>
</comment>
<feature type="compositionally biased region" description="Polar residues" evidence="1">
    <location>
        <begin position="1"/>
        <end position="21"/>
    </location>
</feature>
<sequence>MEISPKTSETTAGSFSKTGTTRSEEIEITNVIENELGIVDQDNRDHQSILDEKVISYHDQVLEYLKHQEHYGEQDIISIHDIVSEEQEDYIDIEETAKMILTELLTDVNNITAFKEAYDKEKGLNNQYELFDMSTKVQGFHINDIVMEKMAFREAFIISKVDDNGNAEPVGGLCLDIQSALGSKKDTPKKQPDFTKALLKACSDIKKKPLKEISEDIRKDLEEYTKFIEEEMKREYRKFLVHLSCQFDVDGNNAGSRITAWVDRNLHTLEEKRTEYIEVEENGRKHINEKNVYTSMGKKHYDVISTSENKRQKFCYSFTKAQDFVGEAANFILMRYLALVGFTGTFELSAVHITGALCRNIYQCEGLVGGEINNEKLDLYKIYRTVIEECDITESSCTLLTLDGRIMKHDWEGCNYVLQINPLCSPSKKKPALVSLYDDAWKYDLQLLSTYLDRKESATLKMKSYLEDHKEIGNLIKDYVQNILQIKPDNIIEFTKHFFLSYAPFLIPRAEYFEKDVNRHDNYDD</sequence>
<evidence type="ECO:0000313" key="4">
    <source>
        <dbReference type="Proteomes" id="UP001431783"/>
    </source>
</evidence>